<dbReference type="EMBL" id="HBUF01114543">
    <property type="protein sequence ID" value="CAG6640905.1"/>
    <property type="molecule type" value="Transcribed_RNA"/>
</dbReference>
<organism evidence="1">
    <name type="scientific">Cacopsylla melanoneura</name>
    <dbReference type="NCBI Taxonomy" id="428564"/>
    <lineage>
        <taxon>Eukaryota</taxon>
        <taxon>Metazoa</taxon>
        <taxon>Ecdysozoa</taxon>
        <taxon>Arthropoda</taxon>
        <taxon>Hexapoda</taxon>
        <taxon>Insecta</taxon>
        <taxon>Pterygota</taxon>
        <taxon>Neoptera</taxon>
        <taxon>Paraneoptera</taxon>
        <taxon>Hemiptera</taxon>
        <taxon>Sternorrhyncha</taxon>
        <taxon>Psylloidea</taxon>
        <taxon>Psyllidae</taxon>
        <taxon>Psyllinae</taxon>
        <taxon>Cacopsylla</taxon>
    </lineage>
</organism>
<reference evidence="1" key="1">
    <citation type="submission" date="2021-05" db="EMBL/GenBank/DDBJ databases">
        <authorList>
            <person name="Alioto T."/>
            <person name="Alioto T."/>
            <person name="Gomez Garrido J."/>
        </authorList>
    </citation>
    <scope>NUCLEOTIDE SEQUENCE</scope>
</reference>
<dbReference type="AlphaFoldDB" id="A0A8D8R0T8"/>
<evidence type="ECO:0000313" key="1">
    <source>
        <dbReference type="EMBL" id="CAG6640905.1"/>
    </source>
</evidence>
<name>A0A8D8R0T8_9HEMI</name>
<accession>A0A8D8R0T8</accession>
<sequence length="101" mass="11301">MDFCNTDFYILLPSTQGNGNGSFVITFRIIIMKKLYLKFNLFVAKHVSSIKHFWFRGCLSGLSAISCGHLFSYIRFHPSSVKLGECTLYPAGWVPNGPGSC</sequence>
<protein>
    <submittedName>
        <fullName evidence="1">Uncharacterized protein</fullName>
    </submittedName>
</protein>
<proteinExistence type="predicted"/>